<protein>
    <submittedName>
        <fullName evidence="1">Uncharacterized protein</fullName>
    </submittedName>
</protein>
<keyword evidence="4" id="KW-1185">Reference proteome</keyword>
<evidence type="ECO:0000313" key="3">
    <source>
        <dbReference type="Proteomes" id="UP000251120"/>
    </source>
</evidence>
<proteinExistence type="predicted"/>
<accession>A0A2Z4Y0N9</accession>
<dbReference type="Proteomes" id="UP000251120">
    <property type="component" value="Chromosome"/>
</dbReference>
<reference evidence="2 4" key="2">
    <citation type="submission" date="2019-08" db="EMBL/GenBank/DDBJ databases">
        <title>Complete genome sequences of Francisella adeliensis (FSC1325 and FSC1326).</title>
        <authorList>
            <person name="Ohrman C."/>
            <person name="Uneklint I."/>
            <person name="Vallesi A."/>
            <person name="Karlsson L."/>
            <person name="Sjodin A."/>
        </authorList>
    </citation>
    <scope>NUCLEOTIDE SEQUENCE [LARGE SCALE GENOMIC DNA]</scope>
    <source>
        <strain evidence="2 4">FSC1325</strain>
    </source>
</reference>
<dbReference type="EMBL" id="CP043424">
    <property type="protein sequence ID" value="QIW12419.1"/>
    <property type="molecule type" value="Genomic_DNA"/>
</dbReference>
<sequence length="97" mass="11162">MSKLQEGDKLNIIYQPSSRIESFESVDCTNCHISCGDLQDSCKVLILDKKSYTKTIIEKNLKKSMAFLQKLLEMERECDTNTRFVRINGVSIHCQNN</sequence>
<dbReference type="Proteomes" id="UP000681131">
    <property type="component" value="Chromosome"/>
</dbReference>
<evidence type="ECO:0000313" key="4">
    <source>
        <dbReference type="Proteomes" id="UP000681131"/>
    </source>
</evidence>
<dbReference type="RefSeq" id="WP_112870353.1">
    <property type="nucleotide sequence ID" value="NZ_CP021781.1"/>
</dbReference>
<evidence type="ECO:0000313" key="1">
    <source>
        <dbReference type="EMBL" id="AXA34175.1"/>
    </source>
</evidence>
<evidence type="ECO:0000313" key="2">
    <source>
        <dbReference type="EMBL" id="QIW12419.1"/>
    </source>
</evidence>
<reference evidence="1 3" key="1">
    <citation type="submission" date="2017-06" db="EMBL/GenBank/DDBJ databases">
        <title>Complete genome of Francisella adeliensis.</title>
        <authorList>
            <person name="Vallesi A."/>
            <person name="Sjodin A."/>
        </authorList>
    </citation>
    <scope>NUCLEOTIDE SEQUENCE [LARGE SCALE GENOMIC DNA]</scope>
    <source>
        <strain evidence="1 3">FDC440</strain>
    </source>
</reference>
<organism evidence="1 3">
    <name type="scientific">Francisella adeliensis</name>
    <dbReference type="NCBI Taxonomy" id="2007306"/>
    <lineage>
        <taxon>Bacteria</taxon>
        <taxon>Pseudomonadati</taxon>
        <taxon>Pseudomonadota</taxon>
        <taxon>Gammaproteobacteria</taxon>
        <taxon>Thiotrichales</taxon>
        <taxon>Francisellaceae</taxon>
        <taxon>Francisella</taxon>
    </lineage>
</organism>
<dbReference type="EMBL" id="CP021781">
    <property type="protein sequence ID" value="AXA34175.1"/>
    <property type="molecule type" value="Genomic_DNA"/>
</dbReference>
<dbReference type="KEGG" id="fad:CDH04_07060"/>
<dbReference type="AlphaFoldDB" id="A0A2Z4Y0N9"/>
<name>A0A2Z4Y0N9_9GAMM</name>
<gene>
    <name evidence="1" type="ORF">CDH04_07060</name>
    <name evidence="2" type="ORF">FZC43_07060</name>
</gene>